<keyword evidence="4" id="KW-0843">Virulence</keyword>
<dbReference type="AlphaFoldDB" id="M9LFB4"/>
<evidence type="ECO:0000313" key="9">
    <source>
        <dbReference type="Proteomes" id="UP000029453"/>
    </source>
</evidence>
<evidence type="ECO:0000256" key="3">
    <source>
        <dbReference type="ARBA" id="ARBA00022969"/>
    </source>
</evidence>
<evidence type="ECO:0000256" key="1">
    <source>
        <dbReference type="ARBA" id="ARBA00007819"/>
    </source>
</evidence>
<name>M9LFB4_PAEPP</name>
<dbReference type="GO" id="GO:0005102">
    <property type="term" value="F:signaling receptor binding"/>
    <property type="evidence" value="ECO:0007669"/>
    <property type="project" value="InterPro"/>
</dbReference>
<dbReference type="Pfam" id="PF03945">
    <property type="entry name" value="Endotoxin_N"/>
    <property type="match status" value="1"/>
</dbReference>
<dbReference type="PANTHER" id="PTHR37003:SF2">
    <property type="entry name" value="PESTICIDAL CRYSTAL PROTEIN N-TERMINAL DOMAIN-CONTAINING PROTEIN"/>
    <property type="match status" value="1"/>
</dbReference>
<protein>
    <submittedName>
        <fullName evidence="8">Polyketide synthase module</fullName>
    </submittedName>
</protein>
<dbReference type="InterPro" id="IPR008979">
    <property type="entry name" value="Galactose-bd-like_sf"/>
</dbReference>
<dbReference type="InterPro" id="IPR005638">
    <property type="entry name" value="Pest_crys_dom-III"/>
</dbReference>
<sequence>MNAPNIREALSMNNYFIGKVLSGHHINNNGNGNTLSRTALTPTNNNVNRGDLVTNGLTPIDNNFIGSNGFIPRNVTRKDPFRKRTTQEFIREWTEWKEKSASLFTAPIVGVITSTLLEALKKLVAGRVLMSLTNLLFPNNSTSTMEEILRATEQYIQEQLDTVTWNRVSQELEGLKNDLRTFNDQIDDFLQNRVGISPLAIIDSINTMQQLFVNRLPQFQVSDDQVLLLPLFAQAVTLHLTFVRDIIINADEWNIPEAQLNTYKRYLKQYVAQYSNYALSTYEEAFRARFYPRNTVENMLEFKTFMTLNVLDLVSMWSLLKYVNLYVSTSANLYNIGDNKVNEGEYSISYWPFFNTYIQTKSNYVLSGVSGYAMRWSYTNPFFGEYIQDHLYNIIASYVGGIQGPKIGVQLSTTELDKQIKQQARAGIPIGLDDLSFNCTLRNPITVPYFASNFQELTSSGTAGTGGFIRSDVFRSEDSMCGLGTGYASAWTSYPDYYITNISATVQVDGTNTNTTPLYFGEDRAISSTHGVNKVIAVYNRKANIAGTNQNGTMIHQAPNDGTGFTISPLHLTSFTHPSEAHIQENYGNSGDSLRIYSLSSSTLNLYYTLSGNGQDRYNIVLRISGQAGNVVVYVDGAWRGATLPFMTTNNNEGVTDNDSQFKDFFLQNPFVLKEQSQLLLSISTPRNLDIMNIILLPVNDTPLY</sequence>
<organism evidence="8 9">
    <name type="scientific">Paenibacillus popilliae ATCC 14706</name>
    <dbReference type="NCBI Taxonomy" id="1212764"/>
    <lineage>
        <taxon>Bacteria</taxon>
        <taxon>Bacillati</taxon>
        <taxon>Bacillota</taxon>
        <taxon>Bacilli</taxon>
        <taxon>Bacillales</taxon>
        <taxon>Paenibacillaceae</taxon>
        <taxon>Paenibacillus</taxon>
    </lineage>
</organism>
<dbReference type="Proteomes" id="UP000029453">
    <property type="component" value="Unassembled WGS sequence"/>
</dbReference>
<dbReference type="Pfam" id="PF09131">
    <property type="entry name" value="Endotoxin_mid"/>
    <property type="match status" value="1"/>
</dbReference>
<accession>M9LFB4</accession>
<dbReference type="InterPro" id="IPR036399">
    <property type="entry name" value="Pest_cryst_cen_dom_sf"/>
</dbReference>
<evidence type="ECO:0000256" key="4">
    <source>
        <dbReference type="ARBA" id="ARBA00023026"/>
    </source>
</evidence>
<keyword evidence="3" id="KW-0749">Sporulation</keyword>
<comment type="similarity">
    <text evidence="1">Belongs to the delta endotoxin family.</text>
</comment>
<dbReference type="PANTHER" id="PTHR37003">
    <property type="entry name" value="ENDOTOXIN_N DOMAIN-CONTAINING PROTEIN-RELATED"/>
    <property type="match status" value="1"/>
</dbReference>
<dbReference type="Pfam" id="PF03944">
    <property type="entry name" value="Endotoxin_C"/>
    <property type="match status" value="1"/>
</dbReference>
<dbReference type="InterPro" id="IPR036716">
    <property type="entry name" value="Pest_crys_N_sf"/>
</dbReference>
<evidence type="ECO:0000313" key="8">
    <source>
        <dbReference type="EMBL" id="GAC40960.1"/>
    </source>
</evidence>
<feature type="domain" description="Pesticidal crystal protein" evidence="5">
    <location>
        <begin position="566"/>
        <end position="700"/>
    </location>
</feature>
<dbReference type="InterPro" id="IPR005639">
    <property type="entry name" value="Pest_crys_dom_I"/>
</dbReference>
<dbReference type="InterPro" id="IPR015214">
    <property type="entry name" value="Pest_cryst_cen_dom_Cry2A/18"/>
</dbReference>
<dbReference type="EMBL" id="BALG01000016">
    <property type="protein sequence ID" value="GAC40960.1"/>
    <property type="molecule type" value="Genomic_DNA"/>
</dbReference>
<reference evidence="8 9" key="1">
    <citation type="submission" date="2012-10" db="EMBL/GenBank/DDBJ databases">
        <title>Draft Genome Sequence of Paenibacillus popilliae ATCC 14706T.</title>
        <authorList>
            <person name="Iiyama K."/>
            <person name="Mori K."/>
            <person name="Mon H."/>
            <person name="Chieda Y."/>
            <person name="Lee J.M."/>
            <person name="Kusakabe T."/>
            <person name="Tashiro K."/>
            <person name="Asano S."/>
            <person name="Yasunaga-Aoki C."/>
            <person name="Shimizu S."/>
        </authorList>
    </citation>
    <scope>NUCLEOTIDE SEQUENCE [LARGE SCALE GENOMIC DNA]</scope>
    <source>
        <strain evidence="8 9">ATCC 14706</strain>
    </source>
</reference>
<gene>
    <name evidence="8" type="ORF">PPOP_0300</name>
</gene>
<comment type="caution">
    <text evidence="8">The sequence shown here is derived from an EMBL/GenBank/DDBJ whole genome shotgun (WGS) entry which is preliminary data.</text>
</comment>
<keyword evidence="9" id="KW-1185">Reference proteome</keyword>
<dbReference type="SUPFAM" id="SSF51096">
    <property type="entry name" value="delta-Endotoxin (insectocide), middle domain"/>
    <property type="match status" value="1"/>
</dbReference>
<proteinExistence type="inferred from homology"/>
<evidence type="ECO:0000259" key="7">
    <source>
        <dbReference type="Pfam" id="PF09131"/>
    </source>
</evidence>
<evidence type="ECO:0000256" key="2">
    <source>
        <dbReference type="ARBA" id="ARBA00022656"/>
    </source>
</evidence>
<feature type="domain" description="Pesticidal crystal protein" evidence="6">
    <location>
        <begin position="126"/>
        <end position="320"/>
    </location>
</feature>
<dbReference type="GO" id="GO:0030435">
    <property type="term" value="P:sporulation resulting in formation of a cellular spore"/>
    <property type="evidence" value="ECO:0007669"/>
    <property type="project" value="UniProtKB-KW"/>
</dbReference>
<dbReference type="SUPFAM" id="SSF49785">
    <property type="entry name" value="Galactose-binding domain-like"/>
    <property type="match status" value="1"/>
</dbReference>
<dbReference type="Gene3D" id="1.20.190.10">
    <property type="entry name" value="Pesticidal crystal protein, N-terminal domain"/>
    <property type="match status" value="1"/>
</dbReference>
<keyword evidence="2" id="KW-0800">Toxin</keyword>
<dbReference type="InterPro" id="IPR038979">
    <property type="entry name" value="Pest_crys"/>
</dbReference>
<dbReference type="GO" id="GO:0001907">
    <property type="term" value="P:symbiont-mediated killing of host cell"/>
    <property type="evidence" value="ECO:0007669"/>
    <property type="project" value="InterPro"/>
</dbReference>
<evidence type="ECO:0000259" key="5">
    <source>
        <dbReference type="Pfam" id="PF03944"/>
    </source>
</evidence>
<evidence type="ECO:0000259" key="6">
    <source>
        <dbReference type="Pfam" id="PF03945"/>
    </source>
</evidence>
<dbReference type="Gene3D" id="2.60.120.260">
    <property type="entry name" value="Galactose-binding domain-like"/>
    <property type="match status" value="1"/>
</dbReference>
<dbReference type="GO" id="GO:0090729">
    <property type="term" value="F:toxin activity"/>
    <property type="evidence" value="ECO:0007669"/>
    <property type="project" value="UniProtKB-KW"/>
</dbReference>
<dbReference type="Gene3D" id="2.100.10.10">
    <property type="entry name" value="Pesticidal crystal protein, central domain"/>
    <property type="match status" value="2"/>
</dbReference>
<feature type="domain" description="Pesticidal crystal protein central" evidence="7">
    <location>
        <begin position="325"/>
        <end position="542"/>
    </location>
</feature>
<dbReference type="SUPFAM" id="SSF56849">
    <property type="entry name" value="delta-Endotoxin (insectocide), N-terminal domain"/>
    <property type="match status" value="1"/>
</dbReference>